<protein>
    <submittedName>
        <fullName evidence="2">Serine/arginine repetitive matrix protein 2</fullName>
    </submittedName>
</protein>
<organism evidence="2">
    <name type="scientific">Streptomyces tabacisoli</name>
    <dbReference type="NCBI Taxonomy" id="3156398"/>
    <lineage>
        <taxon>Bacteria</taxon>
        <taxon>Bacillati</taxon>
        <taxon>Actinomycetota</taxon>
        <taxon>Actinomycetes</taxon>
        <taxon>Kitasatosporales</taxon>
        <taxon>Streptomycetaceae</taxon>
        <taxon>Streptomyces</taxon>
    </lineage>
</organism>
<feature type="region of interest" description="Disordered" evidence="1">
    <location>
        <begin position="222"/>
        <end position="251"/>
    </location>
</feature>
<reference evidence="2" key="1">
    <citation type="submission" date="2024-06" db="EMBL/GenBank/DDBJ databases">
        <title>Streptomyces sp. strain HUAS MG91 genome sequences.</title>
        <authorList>
            <person name="Mo P."/>
        </authorList>
    </citation>
    <scope>NUCLEOTIDE SEQUENCE</scope>
    <source>
        <strain evidence="2">HUAS MG91</strain>
    </source>
</reference>
<dbReference type="RefSeq" id="WP_353942794.1">
    <property type="nucleotide sequence ID" value="NZ_CP159534.1"/>
</dbReference>
<feature type="compositionally biased region" description="Basic and acidic residues" evidence="1">
    <location>
        <begin position="36"/>
        <end position="47"/>
    </location>
</feature>
<dbReference type="AlphaFoldDB" id="A0AAU8ISX2"/>
<accession>A0AAU8ISX2</accession>
<feature type="region of interest" description="Disordered" evidence="1">
    <location>
        <begin position="22"/>
        <end position="48"/>
    </location>
</feature>
<proteinExistence type="predicted"/>
<dbReference type="EMBL" id="CP159534">
    <property type="protein sequence ID" value="XCJ71166.1"/>
    <property type="molecule type" value="Genomic_DNA"/>
</dbReference>
<feature type="region of interest" description="Disordered" evidence="1">
    <location>
        <begin position="270"/>
        <end position="311"/>
    </location>
</feature>
<feature type="region of interest" description="Disordered" evidence="1">
    <location>
        <begin position="174"/>
        <end position="201"/>
    </location>
</feature>
<evidence type="ECO:0000256" key="1">
    <source>
        <dbReference type="SAM" id="MobiDB-lite"/>
    </source>
</evidence>
<name>A0AAU8ISX2_9ACTN</name>
<evidence type="ECO:0000313" key="2">
    <source>
        <dbReference type="EMBL" id="XCJ71166.1"/>
    </source>
</evidence>
<feature type="compositionally biased region" description="Acidic residues" evidence="1">
    <location>
        <begin position="302"/>
        <end position="311"/>
    </location>
</feature>
<gene>
    <name evidence="2" type="ORF">ABII15_14810</name>
</gene>
<dbReference type="KEGG" id="stac:ABII15_14810"/>
<sequence>MADFSIDYSLLQQVQQKMHSLADQADSGGATGAFKEMGEASASDRRGTLGHAGLSTSFNLFYRRSSSRTKDAKDGLNQLADMFASVANTFFDADAQLAGSAGLMGQSIGLSDWRNEKAAHDEWVQDKSDWDAYLEKIGATDYFAEHPDDSIRMVCTSPDAPAFCSAWKADDAAGTAPINPGDEPPKPSETPPTSYSYEDSKGKVDVTVELDDDNNVMKETQKITSTDGQSYTSTTVYDSAPKMVGPEGDQFDARDYTITTDYADGSTTTTKVVIDDDGSGTMTETDDDGETTVSTRSGPDADWVEEDGDDD</sequence>
<feature type="compositionally biased region" description="Polar residues" evidence="1">
    <location>
        <begin position="222"/>
        <end position="237"/>
    </location>
</feature>